<dbReference type="AlphaFoldDB" id="A0A6L2L1N7"/>
<evidence type="ECO:0000256" key="1">
    <source>
        <dbReference type="ARBA" id="ARBA00022723"/>
    </source>
</evidence>
<dbReference type="PANTHER" id="PTHR42648">
    <property type="entry name" value="TRANSPOSASE, PUTATIVE-RELATED"/>
    <property type="match status" value="1"/>
</dbReference>
<dbReference type="InterPro" id="IPR012337">
    <property type="entry name" value="RNaseH-like_sf"/>
</dbReference>
<feature type="compositionally biased region" description="Low complexity" evidence="3">
    <location>
        <begin position="1068"/>
        <end position="1078"/>
    </location>
</feature>
<feature type="domain" description="Reverse transcriptase Ty1/copia-type" evidence="4">
    <location>
        <begin position="1129"/>
        <end position="1210"/>
    </location>
</feature>
<dbReference type="InterPro" id="IPR039537">
    <property type="entry name" value="Retrotran_Ty1/copia-like"/>
</dbReference>
<sequence>MTTLANKTILSGADNRPPMLEKDMHDSWKSIMELYMMNRQHGRMIPESVKNGPLIWPSIEENGVTIPKKYSELSATEAIQADCDVKATNIILQGLPPEKGDDPIDAINNMMSFLTAVVTSRYPTTNNQLRNSSNPRQQATINNGRVTLQPIQGRQNTFATGTSRTYTSGASGNNSGKHRTDKVLLIQAQANGQILHEEELAFLADPGITEAQATQTVITHNVAYQADDLDAYDSNCDEINSAKVALMANLSHYGLDDLAEKSIRTNCSHVDETLVFHDHTTKQALGFQNPFYLKKAHQLEPKLYDGNVIKKTNAIVVCDSKESLMLAEESQPTPSTIPTKVEVPKELSKVSMVNTSLKKLKHHLASFDVVVKERTTATAISEGTWGFEHTKACFRDEIIPFVKALKDLFNSFDQFLVDELFEVQNVFHQMEQTVEQHHVESKIFESQEKDMVIKKLKERIKSLSGNMKEDKIKKELEKIKTINIELDHRVTKLIAENEHLKQTYEQLYDSIKSSRIRSKQQYDDLIYQVNLKSAKNSDLNASLQEKVLVIMTLKDNIRRLKGKAVVDDAVTSYLIDPELLKVDVKQLAPKLWNNKTAHSNYLKHTQKETASLREIVEQGRSLNPLNTSLDYAWSSSNIVSNKHMLSSTGVNLSTSTSGSQPSGDTKKDKIQQTPSSTKKNKIEAHPKTVRSSLRNKNYVVKSKDTAYVQHSKLNVNSNLQCVTCNGCPFSDNHDSCVLDFINNVNAHVKSKFVKKTVKRKVWKPTRKESHYSRLVAPGYHQEEVLTKSWLWHRRLSHLNFGAINHLARQGPVRGLPKLKFKKDHLCFACAIGKSKKKSHKPKSEDSNQEKLYLLHMDLCGPMCVKSVNEKKYILVIIDDYYRFTWVKCLRLKDEAPYFIIKFLKMIQVGISHETSVARSLQQNGIVKRRNHMLIEAARTIENLGKLQPKAKIGIFIGYAPTKKAFRIYNRRSRRIIETIHVDFDELIAMATEQSSLGPVLHEMTPATISLGLVPNLTSLTMFVPPSRTDWDMLFQLLFDELLSPPPSVDHLAPKVIAPIVEVVAPEPAALTSSPSSTTVDQDAPSPSNSQTTPEPQSSIIPKDVEDDNHDLDVAHINNDPFFGIPIPEDEKTAFLNGNMREEVYVSQPNGFVDPNNPNHVYKLKKALYGLKQALRAWYDMLSSFLISQDFSKGSVDPTLFICRNGNNLLLDSSIALTTFVDVDHAGCQDIRRSTSGCLQFLGDRLICWSSKRQNSAVISVRKLNTSPYPAVVLKFSR</sequence>
<reference evidence="7" key="1">
    <citation type="journal article" date="2019" name="Sci. Rep.">
        <title>Draft genome of Tanacetum cinerariifolium, the natural source of mosquito coil.</title>
        <authorList>
            <person name="Yamashiro T."/>
            <person name="Shiraishi A."/>
            <person name="Satake H."/>
            <person name="Nakayama K."/>
        </authorList>
    </citation>
    <scope>NUCLEOTIDE SEQUENCE</scope>
</reference>
<name>A0A6L2L1N7_TANCI</name>
<dbReference type="Pfam" id="PF07727">
    <property type="entry name" value="RVT_2"/>
    <property type="match status" value="1"/>
</dbReference>
<feature type="region of interest" description="Disordered" evidence="3">
    <location>
        <begin position="157"/>
        <end position="178"/>
    </location>
</feature>
<evidence type="ECO:0000313" key="7">
    <source>
        <dbReference type="EMBL" id="GEU55169.1"/>
    </source>
</evidence>
<keyword evidence="1" id="KW-0479">Metal-binding</keyword>
<comment type="caution">
    <text evidence="7">The sequence shown here is derived from an EMBL/GenBank/DDBJ whole genome shotgun (WGS) entry which is preliminary data.</text>
</comment>
<feature type="domain" description="GAG-pre-integrase" evidence="5">
    <location>
        <begin position="785"/>
        <end position="834"/>
    </location>
</feature>
<evidence type="ECO:0000259" key="5">
    <source>
        <dbReference type="Pfam" id="PF13976"/>
    </source>
</evidence>
<evidence type="ECO:0008006" key="8">
    <source>
        <dbReference type="Google" id="ProtNLM"/>
    </source>
</evidence>
<feature type="region of interest" description="Disordered" evidence="3">
    <location>
        <begin position="1068"/>
        <end position="1104"/>
    </location>
</feature>
<feature type="compositionally biased region" description="Polar residues" evidence="3">
    <location>
        <begin position="157"/>
        <end position="175"/>
    </location>
</feature>
<protein>
    <recommendedName>
        <fullName evidence="8">Retrovirus-related Pol polyprotein from transposon TNT 1-94</fullName>
    </recommendedName>
</protein>
<proteinExistence type="predicted"/>
<organism evidence="7">
    <name type="scientific">Tanacetum cinerariifolium</name>
    <name type="common">Dalmatian daisy</name>
    <name type="synonym">Chrysanthemum cinerariifolium</name>
    <dbReference type="NCBI Taxonomy" id="118510"/>
    <lineage>
        <taxon>Eukaryota</taxon>
        <taxon>Viridiplantae</taxon>
        <taxon>Streptophyta</taxon>
        <taxon>Embryophyta</taxon>
        <taxon>Tracheophyta</taxon>
        <taxon>Spermatophyta</taxon>
        <taxon>Magnoliopsida</taxon>
        <taxon>eudicotyledons</taxon>
        <taxon>Gunneridae</taxon>
        <taxon>Pentapetalae</taxon>
        <taxon>asterids</taxon>
        <taxon>campanulids</taxon>
        <taxon>Asterales</taxon>
        <taxon>Asteraceae</taxon>
        <taxon>Asteroideae</taxon>
        <taxon>Anthemideae</taxon>
        <taxon>Anthemidinae</taxon>
        <taxon>Tanacetum</taxon>
    </lineage>
</organism>
<dbReference type="InterPro" id="IPR036397">
    <property type="entry name" value="RNaseH_sf"/>
</dbReference>
<dbReference type="Pfam" id="PF25597">
    <property type="entry name" value="SH3_retrovirus"/>
    <property type="match status" value="1"/>
</dbReference>
<dbReference type="Gene3D" id="3.30.420.10">
    <property type="entry name" value="Ribonuclease H-like superfamily/Ribonuclease H"/>
    <property type="match status" value="1"/>
</dbReference>
<keyword evidence="2" id="KW-0378">Hydrolase</keyword>
<feature type="compositionally biased region" description="Polar residues" evidence="3">
    <location>
        <begin position="649"/>
        <end position="663"/>
    </location>
</feature>
<evidence type="ECO:0000259" key="4">
    <source>
        <dbReference type="Pfam" id="PF07727"/>
    </source>
</evidence>
<dbReference type="GO" id="GO:0046872">
    <property type="term" value="F:metal ion binding"/>
    <property type="evidence" value="ECO:0007669"/>
    <property type="project" value="UniProtKB-KW"/>
</dbReference>
<feature type="region of interest" description="Disordered" evidence="3">
    <location>
        <begin position="649"/>
        <end position="688"/>
    </location>
</feature>
<dbReference type="EMBL" id="BKCJ010003451">
    <property type="protein sequence ID" value="GEU55169.1"/>
    <property type="molecule type" value="Genomic_DNA"/>
</dbReference>
<dbReference type="InterPro" id="IPR025724">
    <property type="entry name" value="GAG-pre-integrase_dom"/>
</dbReference>
<accession>A0A6L2L1N7</accession>
<evidence type="ECO:0000259" key="6">
    <source>
        <dbReference type="Pfam" id="PF25597"/>
    </source>
</evidence>
<feature type="compositionally biased region" description="Polar residues" evidence="3">
    <location>
        <begin position="1084"/>
        <end position="1099"/>
    </location>
</feature>
<dbReference type="PANTHER" id="PTHR42648:SF18">
    <property type="entry name" value="RETROTRANSPOSON, UNCLASSIFIED-LIKE PROTEIN"/>
    <property type="match status" value="1"/>
</dbReference>
<dbReference type="GO" id="GO:0003676">
    <property type="term" value="F:nucleic acid binding"/>
    <property type="evidence" value="ECO:0007669"/>
    <property type="project" value="InterPro"/>
</dbReference>
<dbReference type="InterPro" id="IPR057670">
    <property type="entry name" value="SH3_retrovirus"/>
</dbReference>
<feature type="domain" description="Retroviral polymerase SH3-like" evidence="6">
    <location>
        <begin position="942"/>
        <end position="986"/>
    </location>
</feature>
<dbReference type="SUPFAM" id="SSF53098">
    <property type="entry name" value="Ribonuclease H-like"/>
    <property type="match status" value="1"/>
</dbReference>
<gene>
    <name evidence="7" type="ORF">Tci_027147</name>
</gene>
<evidence type="ECO:0000256" key="3">
    <source>
        <dbReference type="SAM" id="MobiDB-lite"/>
    </source>
</evidence>
<dbReference type="Pfam" id="PF13976">
    <property type="entry name" value="gag_pre-integrs"/>
    <property type="match status" value="1"/>
</dbReference>
<evidence type="ECO:0000256" key="2">
    <source>
        <dbReference type="ARBA" id="ARBA00022801"/>
    </source>
</evidence>
<dbReference type="GO" id="GO:0016787">
    <property type="term" value="F:hydrolase activity"/>
    <property type="evidence" value="ECO:0007669"/>
    <property type="project" value="UniProtKB-KW"/>
</dbReference>
<dbReference type="InterPro" id="IPR013103">
    <property type="entry name" value="RVT_2"/>
</dbReference>